<evidence type="ECO:0008006" key="7">
    <source>
        <dbReference type="Google" id="ProtNLM"/>
    </source>
</evidence>
<dbReference type="PROSITE" id="PS50082">
    <property type="entry name" value="WD_REPEATS_2"/>
    <property type="match status" value="4"/>
</dbReference>
<keyword evidence="6" id="KW-1185">Reference proteome</keyword>
<evidence type="ECO:0000256" key="3">
    <source>
        <dbReference type="PROSITE-ProRule" id="PRU00221"/>
    </source>
</evidence>
<dbReference type="AlphaFoldDB" id="A0A830HDK2"/>
<feature type="repeat" description="WD" evidence="3">
    <location>
        <begin position="84"/>
        <end position="125"/>
    </location>
</feature>
<dbReference type="InterPro" id="IPR015943">
    <property type="entry name" value="WD40/YVTN_repeat-like_dom_sf"/>
</dbReference>
<organism evidence="5 6">
    <name type="scientific">Pycnococcus provasolii</name>
    <dbReference type="NCBI Taxonomy" id="41880"/>
    <lineage>
        <taxon>Eukaryota</taxon>
        <taxon>Viridiplantae</taxon>
        <taxon>Chlorophyta</taxon>
        <taxon>Pseudoscourfieldiophyceae</taxon>
        <taxon>Pseudoscourfieldiales</taxon>
        <taxon>Pycnococcaceae</taxon>
        <taxon>Pycnococcus</taxon>
    </lineage>
</organism>
<evidence type="ECO:0000256" key="1">
    <source>
        <dbReference type="ARBA" id="ARBA00022574"/>
    </source>
</evidence>
<dbReference type="PANTHER" id="PTHR19879:SF9">
    <property type="entry name" value="TRANSCRIPTION INITIATION FACTOR TFIID SUBUNIT 5"/>
    <property type="match status" value="1"/>
</dbReference>
<dbReference type="PROSITE" id="PS00678">
    <property type="entry name" value="WD_REPEATS_1"/>
    <property type="match status" value="1"/>
</dbReference>
<dbReference type="InterPro" id="IPR036322">
    <property type="entry name" value="WD40_repeat_dom_sf"/>
</dbReference>
<gene>
    <name evidence="5" type="ORF">PPROV_000219400</name>
</gene>
<evidence type="ECO:0000256" key="4">
    <source>
        <dbReference type="SAM" id="MobiDB-lite"/>
    </source>
</evidence>
<dbReference type="PRINTS" id="PR00320">
    <property type="entry name" value="GPROTEINBRPT"/>
</dbReference>
<evidence type="ECO:0000256" key="2">
    <source>
        <dbReference type="ARBA" id="ARBA00022737"/>
    </source>
</evidence>
<name>A0A830HDK2_9CHLO</name>
<feature type="repeat" description="WD" evidence="3">
    <location>
        <begin position="421"/>
        <end position="454"/>
    </location>
</feature>
<comment type="caution">
    <text evidence="5">The sequence shown here is derived from an EMBL/GenBank/DDBJ whole genome shotgun (WGS) entry which is preliminary data.</text>
</comment>
<dbReference type="Proteomes" id="UP000660262">
    <property type="component" value="Unassembled WGS sequence"/>
</dbReference>
<dbReference type="OrthoDB" id="674604at2759"/>
<reference evidence="5" key="1">
    <citation type="submission" date="2020-10" db="EMBL/GenBank/DDBJ databases">
        <title>Unveiling of a novel bifunctional photoreceptor, Dualchrome1, isolated from a cosmopolitan green alga.</title>
        <authorList>
            <person name="Suzuki S."/>
            <person name="Kawachi M."/>
        </authorList>
    </citation>
    <scope>NUCLEOTIDE SEQUENCE</scope>
    <source>
        <strain evidence="5">NIES 2893</strain>
    </source>
</reference>
<dbReference type="CDD" id="cd00200">
    <property type="entry name" value="WD40"/>
    <property type="match status" value="1"/>
</dbReference>
<dbReference type="PANTHER" id="PTHR19879">
    <property type="entry name" value="TRANSCRIPTION INITIATION FACTOR TFIID"/>
    <property type="match status" value="1"/>
</dbReference>
<dbReference type="InterPro" id="IPR001680">
    <property type="entry name" value="WD40_rpt"/>
</dbReference>
<feature type="repeat" description="WD" evidence="3">
    <location>
        <begin position="299"/>
        <end position="330"/>
    </location>
</feature>
<sequence length="484" mass="51135">MAGSLSISTTPAFRERAMSLKPSVGPATYGRRSSSVSFSSDGQGPTPEPGFELMPGELPAPPPKPGTTYNSRGDVEEDAAMYHISAHQGAVYAVCFSADNEWLFSASQDNTVRVWRMADGECMHVIQSHDAPVLTLATSCSVAGKLLVTGDKKNKLILFELRGDAAALRPTKRWEADDSGGSGWDIPYQAHPSTRYGASYTTKGVNALALTPDDRLVCSGTARGTVSIFQSSSGKPYTVLLGHTGPISCIKVTADSRYVFSSSADATIMIWDIDELGGKYVNLRKGTEKLVKRRIVATLRGHTGGISSMVLSSDDRRLYSSSSDGTTRAWMVVRSADGKHIRADPEDESLYLHGGSASSSGTATTAGAHCLLVMRGHCGQSVRALALSESEGMAYGTLFSAGEDNAVKVWRAADGRWLRTLKGHTDWATTLALSPDNTMLASGSHDATLMVFRVGGIVKREVVAAATTVSAAQLIGGGMVGGVG</sequence>
<evidence type="ECO:0000313" key="5">
    <source>
        <dbReference type="EMBL" id="GHP03439.1"/>
    </source>
</evidence>
<dbReference type="Gene3D" id="2.130.10.10">
    <property type="entry name" value="YVTN repeat-like/Quinoprotein amine dehydrogenase"/>
    <property type="match status" value="3"/>
</dbReference>
<dbReference type="SMART" id="SM00320">
    <property type="entry name" value="WD40"/>
    <property type="match status" value="7"/>
</dbReference>
<dbReference type="PROSITE" id="PS50294">
    <property type="entry name" value="WD_REPEATS_REGION"/>
    <property type="match status" value="4"/>
</dbReference>
<accession>A0A830HDK2</accession>
<dbReference type="SUPFAM" id="SSF50978">
    <property type="entry name" value="WD40 repeat-like"/>
    <property type="match status" value="1"/>
</dbReference>
<protein>
    <recommendedName>
        <fullName evidence="7">Anaphase-promoting complex subunit 4 WD40 domain-containing protein</fullName>
    </recommendedName>
</protein>
<evidence type="ECO:0000313" key="6">
    <source>
        <dbReference type="Proteomes" id="UP000660262"/>
    </source>
</evidence>
<keyword evidence="1 3" id="KW-0853">WD repeat</keyword>
<proteinExistence type="predicted"/>
<feature type="repeat" description="WD" evidence="3">
    <location>
        <begin position="240"/>
        <end position="274"/>
    </location>
</feature>
<dbReference type="EMBL" id="BNJQ01000005">
    <property type="protein sequence ID" value="GHP03439.1"/>
    <property type="molecule type" value="Genomic_DNA"/>
</dbReference>
<keyword evidence="2" id="KW-0677">Repeat</keyword>
<feature type="region of interest" description="Disordered" evidence="4">
    <location>
        <begin position="17"/>
        <end position="66"/>
    </location>
</feature>
<dbReference type="InterPro" id="IPR020472">
    <property type="entry name" value="WD40_PAC1"/>
</dbReference>
<dbReference type="InterPro" id="IPR019775">
    <property type="entry name" value="WD40_repeat_CS"/>
</dbReference>
<dbReference type="Pfam" id="PF00400">
    <property type="entry name" value="WD40"/>
    <property type="match status" value="7"/>
</dbReference>